<reference evidence="2 3" key="1">
    <citation type="submission" date="2007-06" db="EMBL/GenBank/DDBJ databases">
        <authorList>
            <person name="Shimkets L."/>
            <person name="Ferriera S."/>
            <person name="Johnson J."/>
            <person name="Kravitz S."/>
            <person name="Beeson K."/>
            <person name="Sutton G."/>
            <person name="Rogers Y.-H."/>
            <person name="Friedman R."/>
            <person name="Frazier M."/>
            <person name="Venter J.C."/>
        </authorList>
    </citation>
    <scope>NUCLEOTIDE SEQUENCE [LARGE SCALE GENOMIC DNA]</scope>
    <source>
        <strain evidence="2 3">SIR-1</strain>
    </source>
</reference>
<accession>A6G7V8</accession>
<evidence type="ECO:0000256" key="1">
    <source>
        <dbReference type="SAM" id="MobiDB-lite"/>
    </source>
</evidence>
<gene>
    <name evidence="2" type="ORF">PPSIR1_23579</name>
</gene>
<feature type="compositionally biased region" description="Basic and acidic residues" evidence="1">
    <location>
        <begin position="9"/>
        <end position="25"/>
    </location>
</feature>
<protein>
    <submittedName>
        <fullName evidence="2">Uncharacterized protein</fullName>
    </submittedName>
</protein>
<organism evidence="2 3">
    <name type="scientific">Plesiocystis pacifica SIR-1</name>
    <dbReference type="NCBI Taxonomy" id="391625"/>
    <lineage>
        <taxon>Bacteria</taxon>
        <taxon>Pseudomonadati</taxon>
        <taxon>Myxococcota</taxon>
        <taxon>Polyangia</taxon>
        <taxon>Nannocystales</taxon>
        <taxon>Nannocystaceae</taxon>
        <taxon>Plesiocystis</taxon>
    </lineage>
</organism>
<evidence type="ECO:0000313" key="3">
    <source>
        <dbReference type="Proteomes" id="UP000005801"/>
    </source>
</evidence>
<feature type="region of interest" description="Disordered" evidence="1">
    <location>
        <begin position="1"/>
        <end position="27"/>
    </location>
</feature>
<comment type="caution">
    <text evidence="2">The sequence shown here is derived from an EMBL/GenBank/DDBJ whole genome shotgun (WGS) entry which is preliminary data.</text>
</comment>
<dbReference type="AlphaFoldDB" id="A6G7V8"/>
<sequence length="42" mass="4385">MSSLFAPLDARRPERARSSAGRERGVALGEGDFLGPMALAPA</sequence>
<proteinExistence type="predicted"/>
<evidence type="ECO:0000313" key="2">
    <source>
        <dbReference type="EMBL" id="EDM78051.1"/>
    </source>
</evidence>
<keyword evidence="3" id="KW-1185">Reference proteome</keyword>
<dbReference type="STRING" id="391625.PPSIR1_23579"/>
<name>A6G7V8_9BACT</name>
<dbReference type="Proteomes" id="UP000005801">
    <property type="component" value="Unassembled WGS sequence"/>
</dbReference>
<dbReference type="EMBL" id="ABCS01000036">
    <property type="protein sequence ID" value="EDM78051.1"/>
    <property type="molecule type" value="Genomic_DNA"/>
</dbReference>